<dbReference type="GO" id="GO:0019901">
    <property type="term" value="F:protein kinase binding"/>
    <property type="evidence" value="ECO:0007669"/>
    <property type="project" value="InterPro"/>
</dbReference>
<dbReference type="SUPFAM" id="SSF47954">
    <property type="entry name" value="Cyclin-like"/>
    <property type="match status" value="1"/>
</dbReference>
<evidence type="ECO:0000313" key="2">
    <source>
        <dbReference type="EMBL" id="GBG26887.1"/>
    </source>
</evidence>
<dbReference type="InParanoid" id="A0A2R5G757"/>
<accession>A0A2R5G757</accession>
<feature type="region of interest" description="Disordered" evidence="1">
    <location>
        <begin position="240"/>
        <end position="317"/>
    </location>
</feature>
<evidence type="ECO:0000313" key="3">
    <source>
        <dbReference type="Proteomes" id="UP000241890"/>
    </source>
</evidence>
<dbReference type="InterPro" id="IPR036915">
    <property type="entry name" value="Cyclin-like_sf"/>
</dbReference>
<sequence length="547" mass="59611">MSGGPGGAGADATLAILKEINDSGRRLLGSCTRLASSLPVAPLQNKAEWPELLGHFKNVGQQLAEVSSKTERHLEHAVPVPTAPAASQDGSPTMIVPELLRTKKPPEQEATEEEIRESIVGFLPDNDREEAREEEASLRLAQFNNANFKYNRDLEDLVGRLRDSDQRASLKRKCNETVTRFSARKRADRSQIATDMVAALFVGQGKTRLVEMPLIMPSRPLTSSSSSSSLSSYKRAMLELKRDEEEGEKKAKSSSERYGEEAEDYDEEEEQERKAVGQEAAAVATPPSPCSGGSLYGRSPDVPEAGRTRRLGSDATDPMCPAAAAAAVAEAEAEAEEAEAETAAAAAAASPRAHLIAAIGDALEEVAGLNDVFCQDVDVEDDALLAFRGSERPSFRFRDYLARLVHYLGAWKQEKATPHMGGKRSSADEVEGAEALGEVGSPGSDVGLRSLLIALIYTDRIHQVYPRARISTFNMHRIILAGMLLAVKFTEDRKVSNRFWAQVGGLELAELNHLEFQLCALLKFDLFIHPDEYETCSSMVSQLLDAR</sequence>
<feature type="compositionally biased region" description="Acidic residues" evidence="1">
    <location>
        <begin position="261"/>
        <end position="270"/>
    </location>
</feature>
<keyword evidence="3" id="KW-1185">Reference proteome</keyword>
<dbReference type="PANTHER" id="PTHR15615">
    <property type="match status" value="1"/>
</dbReference>
<dbReference type="EMBL" id="BEYU01000025">
    <property type="protein sequence ID" value="GBG26887.1"/>
    <property type="molecule type" value="Genomic_DNA"/>
</dbReference>
<dbReference type="CDD" id="cd20558">
    <property type="entry name" value="CYCLIN_ScPCL7-like"/>
    <property type="match status" value="1"/>
</dbReference>
<name>A0A2R5G757_9STRA</name>
<reference evidence="2 3" key="1">
    <citation type="submission" date="2017-12" db="EMBL/GenBank/DDBJ databases">
        <title>Sequencing, de novo assembly and annotation of complete genome of a new Thraustochytrid species, strain FCC1311.</title>
        <authorList>
            <person name="Sedici K."/>
            <person name="Godart F."/>
            <person name="Aiese Cigliano R."/>
            <person name="Sanseverino W."/>
            <person name="Barakat M."/>
            <person name="Ortet P."/>
            <person name="Marechal E."/>
            <person name="Cagnac O."/>
            <person name="Amato A."/>
        </authorList>
    </citation>
    <scope>NUCLEOTIDE SEQUENCE [LARGE SCALE GENOMIC DNA]</scope>
</reference>
<dbReference type="Pfam" id="PF08613">
    <property type="entry name" value="Cyclin"/>
    <property type="match status" value="1"/>
</dbReference>
<dbReference type="GO" id="GO:0016538">
    <property type="term" value="F:cyclin-dependent protein serine/threonine kinase regulator activity"/>
    <property type="evidence" value="ECO:0007669"/>
    <property type="project" value="TreeGrafter"/>
</dbReference>
<organism evidence="2 3">
    <name type="scientific">Hondaea fermentalgiana</name>
    <dbReference type="NCBI Taxonomy" id="2315210"/>
    <lineage>
        <taxon>Eukaryota</taxon>
        <taxon>Sar</taxon>
        <taxon>Stramenopiles</taxon>
        <taxon>Bigyra</taxon>
        <taxon>Labyrinthulomycetes</taxon>
        <taxon>Thraustochytrida</taxon>
        <taxon>Thraustochytriidae</taxon>
        <taxon>Hondaea</taxon>
    </lineage>
</organism>
<dbReference type="GO" id="GO:0000307">
    <property type="term" value="C:cyclin-dependent protein kinase holoenzyme complex"/>
    <property type="evidence" value="ECO:0007669"/>
    <property type="project" value="TreeGrafter"/>
</dbReference>
<evidence type="ECO:0000256" key="1">
    <source>
        <dbReference type="SAM" id="MobiDB-lite"/>
    </source>
</evidence>
<dbReference type="PANTHER" id="PTHR15615:SF108">
    <property type="entry name" value="PROTEIN CNPPD1"/>
    <property type="match status" value="1"/>
</dbReference>
<dbReference type="OrthoDB" id="337735at2759"/>
<gene>
    <name evidence="2" type="ORF">FCC1311_031092</name>
</gene>
<dbReference type="Gene3D" id="1.10.472.10">
    <property type="entry name" value="Cyclin-like"/>
    <property type="match status" value="1"/>
</dbReference>
<dbReference type="InterPro" id="IPR013922">
    <property type="entry name" value="Cyclin_PHO80-like"/>
</dbReference>
<dbReference type="Proteomes" id="UP000241890">
    <property type="component" value="Unassembled WGS sequence"/>
</dbReference>
<protein>
    <submittedName>
        <fullName evidence="2">Cyclin-U4-1</fullName>
    </submittedName>
</protein>
<proteinExistence type="predicted"/>
<comment type="caution">
    <text evidence="2">The sequence shown here is derived from an EMBL/GenBank/DDBJ whole genome shotgun (WGS) entry which is preliminary data.</text>
</comment>
<feature type="compositionally biased region" description="Basic and acidic residues" evidence="1">
    <location>
        <begin position="240"/>
        <end position="260"/>
    </location>
</feature>
<dbReference type="AlphaFoldDB" id="A0A2R5G757"/>
<dbReference type="GO" id="GO:0005634">
    <property type="term" value="C:nucleus"/>
    <property type="evidence" value="ECO:0007669"/>
    <property type="project" value="TreeGrafter"/>
</dbReference>